<reference evidence="1" key="1">
    <citation type="submission" date="2019-08" db="EMBL/GenBank/DDBJ databases">
        <title>The genome of the North American firefly Photinus pyralis.</title>
        <authorList>
            <consortium name="Photinus pyralis genome working group"/>
            <person name="Fallon T.R."/>
            <person name="Sander Lower S.E."/>
            <person name="Weng J.-K."/>
        </authorList>
    </citation>
    <scope>NUCLEOTIDE SEQUENCE</scope>
    <source>
        <strain evidence="1">TRF0915ILg1</strain>
        <tissue evidence="1">Whole body</tissue>
    </source>
</reference>
<gene>
    <name evidence="1" type="ORF">ILUMI_03991</name>
</gene>
<organism evidence="1 2">
    <name type="scientific">Ignelater luminosus</name>
    <name type="common">Cucubano</name>
    <name type="synonym">Pyrophorus luminosus</name>
    <dbReference type="NCBI Taxonomy" id="2038154"/>
    <lineage>
        <taxon>Eukaryota</taxon>
        <taxon>Metazoa</taxon>
        <taxon>Ecdysozoa</taxon>
        <taxon>Arthropoda</taxon>
        <taxon>Hexapoda</taxon>
        <taxon>Insecta</taxon>
        <taxon>Pterygota</taxon>
        <taxon>Neoptera</taxon>
        <taxon>Endopterygota</taxon>
        <taxon>Coleoptera</taxon>
        <taxon>Polyphaga</taxon>
        <taxon>Elateriformia</taxon>
        <taxon>Elateroidea</taxon>
        <taxon>Elateridae</taxon>
        <taxon>Agrypninae</taxon>
        <taxon>Pyrophorini</taxon>
        <taxon>Ignelater</taxon>
    </lineage>
</organism>
<dbReference type="AlphaFoldDB" id="A0A8K0DFK6"/>
<dbReference type="Proteomes" id="UP000801492">
    <property type="component" value="Unassembled WGS sequence"/>
</dbReference>
<name>A0A8K0DFK6_IGNLU</name>
<dbReference type="EMBL" id="VTPC01001371">
    <property type="protein sequence ID" value="KAF2902197.1"/>
    <property type="molecule type" value="Genomic_DNA"/>
</dbReference>
<sequence length="78" mass="8832">MCGESMDRQHEYLPFRLVGMTRQKFYDEADQFLDNVEYVGILSDDGSENDSGPDEVADEEMEVCMDEQGDIGIALSDE</sequence>
<comment type="caution">
    <text evidence="1">The sequence shown here is derived from an EMBL/GenBank/DDBJ whole genome shotgun (WGS) entry which is preliminary data.</text>
</comment>
<evidence type="ECO:0000313" key="1">
    <source>
        <dbReference type="EMBL" id="KAF2902197.1"/>
    </source>
</evidence>
<accession>A0A8K0DFK6</accession>
<protein>
    <submittedName>
        <fullName evidence="1">Uncharacterized protein</fullName>
    </submittedName>
</protein>
<keyword evidence="2" id="KW-1185">Reference proteome</keyword>
<evidence type="ECO:0000313" key="2">
    <source>
        <dbReference type="Proteomes" id="UP000801492"/>
    </source>
</evidence>
<proteinExistence type="predicted"/>